<dbReference type="OrthoDB" id="9763676at2"/>
<organism evidence="1 2">
    <name type="scientific">Pseudoduganella ginsengisoli</name>
    <dbReference type="NCBI Taxonomy" id="1462440"/>
    <lineage>
        <taxon>Bacteria</taxon>
        <taxon>Pseudomonadati</taxon>
        <taxon>Pseudomonadota</taxon>
        <taxon>Betaproteobacteria</taxon>
        <taxon>Burkholderiales</taxon>
        <taxon>Oxalobacteraceae</taxon>
        <taxon>Telluria group</taxon>
        <taxon>Pseudoduganella</taxon>
    </lineage>
</organism>
<evidence type="ECO:0000313" key="1">
    <source>
        <dbReference type="EMBL" id="MTW00995.1"/>
    </source>
</evidence>
<reference evidence="1 2" key="1">
    <citation type="submission" date="2019-11" db="EMBL/GenBank/DDBJ databases">
        <title>Type strains purchased from KCTC, JCM and DSMZ.</title>
        <authorList>
            <person name="Lu H."/>
        </authorList>
    </citation>
    <scope>NUCLEOTIDE SEQUENCE [LARGE SCALE GENOMIC DNA]</scope>
    <source>
        <strain evidence="1 2">KCTC 42409</strain>
    </source>
</reference>
<gene>
    <name evidence="1" type="primary">tssF</name>
    <name evidence="1" type="ORF">GM668_02730</name>
</gene>
<proteinExistence type="predicted"/>
<dbReference type="Pfam" id="PF05947">
    <property type="entry name" value="T6SS_TssF"/>
    <property type="match status" value="1"/>
</dbReference>
<dbReference type="Proteomes" id="UP000484015">
    <property type="component" value="Unassembled WGS sequence"/>
</dbReference>
<dbReference type="PANTHER" id="PTHR35370:SF1">
    <property type="entry name" value="TYPE VI SECRETION SYSTEM COMPONENT TSSF1"/>
    <property type="match status" value="1"/>
</dbReference>
<evidence type="ECO:0000313" key="2">
    <source>
        <dbReference type="Proteomes" id="UP000484015"/>
    </source>
</evidence>
<sequence>MERLLPYYERELVMLRRHAGQFAARYPKVAAQLQLDGGQQADPQTERLIQSVALLAARAAMRIDDGHVHVTEALLELLLPHYLRPFPSCAIVQLVAGASIARGMELESAPVNGIPCKFRAVYPADAAAVYVRSASFSPLMAAPPAVLLPPDAGAGLRIELHAPAVDRVRLYIDGEAPLCAALRDALCMQAVCAWVEQGSAWRALPALPLAAAGFAADEALLPHDGRSHPAQCLLAEYFAFPAKFNFIDIDVAALRACAPAHDDTYVLHVALVGAGSDTRSARMLRHVSAANLLPGCVPVVNVFQQPGEPVDVTHEQLDYAVLAHPNLPAAYEVLSVDSVHLAEKGGAPSPPVEFLPFYSLRHGEQSTGCYWMLHTDDMLASTSPGYEKRLSLVDARRTPLALEPCTLSLRLTCSNRDLPEQLRDGVLQGDGVAMRCVRMPSAALRPPSGAALHWRLISHLALNQRALAPQGVQALREMLALYDLRQDAISRRQIAGIVALQQAHATAWLRHPHGASLAHGMEVRITLEEEAYAGSSISLFIDVLDHYFALYVQVNSFVELVALSARTGKELKRCAPRSGYASLA</sequence>
<dbReference type="AlphaFoldDB" id="A0A6L6PU50"/>
<dbReference type="PANTHER" id="PTHR35370">
    <property type="entry name" value="CYTOPLASMIC PROTEIN-RELATED-RELATED"/>
    <property type="match status" value="1"/>
</dbReference>
<dbReference type="RefSeq" id="WP_155437360.1">
    <property type="nucleotide sequence ID" value="NZ_WNLA01000001.1"/>
</dbReference>
<keyword evidence="2" id="KW-1185">Reference proteome</keyword>
<name>A0A6L6PU50_9BURK</name>
<dbReference type="EMBL" id="WNLA01000001">
    <property type="protein sequence ID" value="MTW00995.1"/>
    <property type="molecule type" value="Genomic_DNA"/>
</dbReference>
<comment type="caution">
    <text evidence="1">The sequence shown here is derived from an EMBL/GenBank/DDBJ whole genome shotgun (WGS) entry which is preliminary data.</text>
</comment>
<dbReference type="InterPro" id="IPR010272">
    <property type="entry name" value="T6SS_TssF"/>
</dbReference>
<dbReference type="PIRSF" id="PIRSF028304">
    <property type="entry name" value="UCP028304"/>
    <property type="match status" value="1"/>
</dbReference>
<accession>A0A6L6PU50</accession>
<dbReference type="NCBIfam" id="TIGR03359">
    <property type="entry name" value="VI_chp_6"/>
    <property type="match status" value="1"/>
</dbReference>
<protein>
    <submittedName>
        <fullName evidence="1">Type VI secretion system baseplate subunit TssF</fullName>
    </submittedName>
</protein>